<feature type="compositionally biased region" description="Basic and acidic residues" evidence="1">
    <location>
        <begin position="52"/>
        <end position="65"/>
    </location>
</feature>
<protein>
    <submittedName>
        <fullName evidence="2">Uncharacterized protein</fullName>
    </submittedName>
</protein>
<dbReference type="AlphaFoldDB" id="D6WCB6"/>
<sequence length="91" mass="9961">MVYGDDPRGTRLFYCRYSRVLVKDIALQGREDLGPGAADALADDDDDDDEHGEQHEDAANRDGHHVACRSGAHWRRRSAAATPATRAPSQG</sequence>
<feature type="compositionally biased region" description="Low complexity" evidence="1">
    <location>
        <begin position="79"/>
        <end position="91"/>
    </location>
</feature>
<reference evidence="2 3" key="1">
    <citation type="journal article" date="2008" name="Nature">
        <title>The genome of the model beetle and pest Tribolium castaneum.</title>
        <authorList>
            <consortium name="Tribolium Genome Sequencing Consortium"/>
            <person name="Richards S."/>
            <person name="Gibbs R.A."/>
            <person name="Weinstock G.M."/>
            <person name="Brown S.J."/>
            <person name="Denell R."/>
            <person name="Beeman R.W."/>
            <person name="Gibbs R."/>
            <person name="Beeman R.W."/>
            <person name="Brown S.J."/>
            <person name="Bucher G."/>
            <person name="Friedrich M."/>
            <person name="Grimmelikhuijzen C.J."/>
            <person name="Klingler M."/>
            <person name="Lorenzen M."/>
            <person name="Richards S."/>
            <person name="Roth S."/>
            <person name="Schroder R."/>
            <person name="Tautz D."/>
            <person name="Zdobnov E.M."/>
            <person name="Muzny D."/>
            <person name="Gibbs R.A."/>
            <person name="Weinstock G.M."/>
            <person name="Attaway T."/>
            <person name="Bell S."/>
            <person name="Buhay C.J."/>
            <person name="Chandrabose M.N."/>
            <person name="Chavez D."/>
            <person name="Clerk-Blankenburg K.P."/>
            <person name="Cree A."/>
            <person name="Dao M."/>
            <person name="Davis C."/>
            <person name="Chacko J."/>
            <person name="Dinh H."/>
            <person name="Dugan-Rocha S."/>
            <person name="Fowler G."/>
            <person name="Garner T.T."/>
            <person name="Garnes J."/>
            <person name="Gnirke A."/>
            <person name="Hawes A."/>
            <person name="Hernandez J."/>
            <person name="Hines S."/>
            <person name="Holder M."/>
            <person name="Hume J."/>
            <person name="Jhangiani S.N."/>
            <person name="Joshi V."/>
            <person name="Khan Z.M."/>
            <person name="Jackson L."/>
            <person name="Kovar C."/>
            <person name="Kowis A."/>
            <person name="Lee S."/>
            <person name="Lewis L.R."/>
            <person name="Margolis J."/>
            <person name="Morgan M."/>
            <person name="Nazareth L.V."/>
            <person name="Nguyen N."/>
            <person name="Okwuonu G."/>
            <person name="Parker D."/>
            <person name="Richards S."/>
            <person name="Ruiz S.J."/>
            <person name="Santibanez J."/>
            <person name="Savard J."/>
            <person name="Scherer S.E."/>
            <person name="Schneider B."/>
            <person name="Sodergren E."/>
            <person name="Tautz D."/>
            <person name="Vattahil S."/>
            <person name="Villasana D."/>
            <person name="White C.S."/>
            <person name="Wright R."/>
            <person name="Park Y."/>
            <person name="Beeman R.W."/>
            <person name="Lord J."/>
            <person name="Oppert B."/>
            <person name="Lorenzen M."/>
            <person name="Brown S."/>
            <person name="Wang L."/>
            <person name="Savard J."/>
            <person name="Tautz D."/>
            <person name="Richards S."/>
            <person name="Weinstock G."/>
            <person name="Gibbs R.A."/>
            <person name="Liu Y."/>
            <person name="Worley K."/>
            <person name="Weinstock G."/>
            <person name="Elsik C.G."/>
            <person name="Reese J.T."/>
            <person name="Elhaik E."/>
            <person name="Landan G."/>
            <person name="Graur D."/>
            <person name="Arensburger P."/>
            <person name="Atkinson P."/>
            <person name="Beeman R.W."/>
            <person name="Beidler J."/>
            <person name="Brown S.J."/>
            <person name="Demuth J.P."/>
            <person name="Drury D.W."/>
            <person name="Du Y.Z."/>
            <person name="Fujiwara H."/>
            <person name="Lorenzen M."/>
            <person name="Maselli V."/>
            <person name="Osanai M."/>
            <person name="Park Y."/>
            <person name="Robertson H.M."/>
            <person name="Tu Z."/>
            <person name="Wang J.J."/>
            <person name="Wang S."/>
            <person name="Richards S."/>
            <person name="Song H."/>
            <person name="Zhang L."/>
            <person name="Sodergren E."/>
            <person name="Werner D."/>
            <person name="Stanke M."/>
            <person name="Morgenstern B."/>
            <person name="Solovyev V."/>
            <person name="Kosarev P."/>
            <person name="Brown G."/>
            <person name="Chen H.C."/>
            <person name="Ermolaeva O."/>
            <person name="Hlavina W."/>
            <person name="Kapustin Y."/>
            <person name="Kiryutin B."/>
            <person name="Kitts P."/>
            <person name="Maglott D."/>
            <person name="Pruitt K."/>
            <person name="Sapojnikov V."/>
            <person name="Souvorov A."/>
            <person name="Mackey A.J."/>
            <person name="Waterhouse R.M."/>
            <person name="Wyder S."/>
            <person name="Zdobnov E.M."/>
            <person name="Zdobnov E.M."/>
            <person name="Wyder S."/>
            <person name="Kriventseva E.V."/>
            <person name="Kadowaki T."/>
            <person name="Bork P."/>
            <person name="Aranda M."/>
            <person name="Bao R."/>
            <person name="Beermann A."/>
            <person name="Berns N."/>
            <person name="Bolognesi R."/>
            <person name="Bonneton F."/>
            <person name="Bopp D."/>
            <person name="Brown S.J."/>
            <person name="Bucher G."/>
            <person name="Butts T."/>
            <person name="Chaumot A."/>
            <person name="Denell R.E."/>
            <person name="Ferrier D.E."/>
            <person name="Friedrich M."/>
            <person name="Gordon C.M."/>
            <person name="Jindra M."/>
            <person name="Klingler M."/>
            <person name="Lan Q."/>
            <person name="Lattorff H.M."/>
            <person name="Laudet V."/>
            <person name="von Levetsow C."/>
            <person name="Liu Z."/>
            <person name="Lutz R."/>
            <person name="Lynch J.A."/>
            <person name="da Fonseca R.N."/>
            <person name="Posnien N."/>
            <person name="Reuter R."/>
            <person name="Roth S."/>
            <person name="Savard J."/>
            <person name="Schinko J.B."/>
            <person name="Schmitt C."/>
            <person name="Schoppmeier M."/>
            <person name="Schroder R."/>
            <person name="Shippy T.D."/>
            <person name="Simonnet F."/>
            <person name="Marques-Souza H."/>
            <person name="Tautz D."/>
            <person name="Tomoyasu Y."/>
            <person name="Trauner J."/>
            <person name="Van der Zee M."/>
            <person name="Vervoort M."/>
            <person name="Wittkopp N."/>
            <person name="Wimmer E.A."/>
            <person name="Yang X."/>
            <person name="Jones A.K."/>
            <person name="Sattelle D.B."/>
            <person name="Ebert P.R."/>
            <person name="Nelson D."/>
            <person name="Scott J.G."/>
            <person name="Beeman R.W."/>
            <person name="Muthukrishnan S."/>
            <person name="Kramer K.J."/>
            <person name="Arakane Y."/>
            <person name="Beeman R.W."/>
            <person name="Zhu Q."/>
            <person name="Hogenkamp D."/>
            <person name="Dixit R."/>
            <person name="Oppert B."/>
            <person name="Jiang H."/>
            <person name="Zou Z."/>
            <person name="Marshall J."/>
            <person name="Elpidina E."/>
            <person name="Vinokurov K."/>
            <person name="Oppert C."/>
            <person name="Zou Z."/>
            <person name="Evans J."/>
            <person name="Lu Z."/>
            <person name="Zhao P."/>
            <person name="Sumathipala N."/>
            <person name="Altincicek B."/>
            <person name="Vilcinskas A."/>
            <person name="Williams M."/>
            <person name="Hultmark D."/>
            <person name="Hetru C."/>
            <person name="Jiang H."/>
            <person name="Grimmelikhuijzen C.J."/>
            <person name="Hauser F."/>
            <person name="Cazzamali G."/>
            <person name="Williamson M."/>
            <person name="Park Y."/>
            <person name="Li B."/>
            <person name="Tanaka Y."/>
            <person name="Predel R."/>
            <person name="Neupert S."/>
            <person name="Schachtner J."/>
            <person name="Verleyen P."/>
            <person name="Raible F."/>
            <person name="Bork P."/>
            <person name="Friedrich M."/>
            <person name="Walden K.K."/>
            <person name="Robertson H.M."/>
            <person name="Angeli S."/>
            <person name="Foret S."/>
            <person name="Bucher G."/>
            <person name="Schuetz S."/>
            <person name="Maleszka R."/>
            <person name="Wimmer E.A."/>
            <person name="Beeman R.W."/>
            <person name="Lorenzen M."/>
            <person name="Tomoyasu Y."/>
            <person name="Miller S.C."/>
            <person name="Grossmann D."/>
            <person name="Bucher G."/>
        </authorList>
    </citation>
    <scope>NUCLEOTIDE SEQUENCE [LARGE SCALE GENOMIC DNA]</scope>
    <source>
        <strain evidence="2 3">Georgia GA2</strain>
    </source>
</reference>
<accession>D6WCB6</accession>
<keyword evidence="3" id="KW-1185">Reference proteome</keyword>
<dbReference type="EMBL" id="KQ971316">
    <property type="protein sequence ID" value="EEZ98789.1"/>
    <property type="molecule type" value="Genomic_DNA"/>
</dbReference>
<dbReference type="Proteomes" id="UP000007266">
    <property type="component" value="Linkage group 2"/>
</dbReference>
<evidence type="ECO:0000256" key="1">
    <source>
        <dbReference type="SAM" id="MobiDB-lite"/>
    </source>
</evidence>
<reference evidence="2 3" key="2">
    <citation type="journal article" date="2010" name="Nucleic Acids Res.">
        <title>BeetleBase in 2010: revisions to provide comprehensive genomic information for Tribolium castaneum.</title>
        <authorList>
            <person name="Kim H.S."/>
            <person name="Murphy T."/>
            <person name="Xia J."/>
            <person name="Caragea D."/>
            <person name="Park Y."/>
            <person name="Beeman R.W."/>
            <person name="Lorenzen M.D."/>
            <person name="Butcher S."/>
            <person name="Manak J.R."/>
            <person name="Brown S.J."/>
        </authorList>
    </citation>
    <scope>GENOME REANNOTATION</scope>
    <source>
        <strain evidence="2 3">Georgia GA2</strain>
    </source>
</reference>
<dbReference type="HOGENOM" id="CLU_2429914_0_0_1"/>
<proteinExistence type="predicted"/>
<evidence type="ECO:0000313" key="3">
    <source>
        <dbReference type="Proteomes" id="UP000007266"/>
    </source>
</evidence>
<evidence type="ECO:0000313" key="2">
    <source>
        <dbReference type="EMBL" id="EEZ98789.1"/>
    </source>
</evidence>
<feature type="compositionally biased region" description="Acidic residues" evidence="1">
    <location>
        <begin position="41"/>
        <end position="51"/>
    </location>
</feature>
<feature type="region of interest" description="Disordered" evidence="1">
    <location>
        <begin position="31"/>
        <end position="91"/>
    </location>
</feature>
<organism evidence="2 3">
    <name type="scientific">Tribolium castaneum</name>
    <name type="common">Red flour beetle</name>
    <dbReference type="NCBI Taxonomy" id="7070"/>
    <lineage>
        <taxon>Eukaryota</taxon>
        <taxon>Metazoa</taxon>
        <taxon>Ecdysozoa</taxon>
        <taxon>Arthropoda</taxon>
        <taxon>Hexapoda</taxon>
        <taxon>Insecta</taxon>
        <taxon>Pterygota</taxon>
        <taxon>Neoptera</taxon>
        <taxon>Endopterygota</taxon>
        <taxon>Coleoptera</taxon>
        <taxon>Polyphaga</taxon>
        <taxon>Cucujiformia</taxon>
        <taxon>Tenebrionidae</taxon>
        <taxon>Tenebrionidae incertae sedis</taxon>
        <taxon>Tribolium</taxon>
    </lineage>
</organism>
<name>D6WCB6_TRICA</name>
<gene>
    <name evidence="2" type="primary">GLEAN_01353</name>
    <name evidence="2" type="ORF">TcasGA2_TC001353</name>
</gene>